<dbReference type="SUPFAM" id="SSF46785">
    <property type="entry name" value="Winged helix' DNA-binding domain"/>
    <property type="match status" value="1"/>
</dbReference>
<dbReference type="PRINTS" id="PR00598">
    <property type="entry name" value="HTHMARR"/>
</dbReference>
<dbReference type="EMBL" id="QHHQ01000001">
    <property type="protein sequence ID" value="RAI03094.1"/>
    <property type="molecule type" value="Genomic_DNA"/>
</dbReference>
<reference evidence="3 4" key="1">
    <citation type="submission" date="2018-05" db="EMBL/GenBank/DDBJ databases">
        <title>Acuticoccus sediminis sp. nov., isolated from deep-sea sediment of Indian Ocean.</title>
        <authorList>
            <person name="Liu X."/>
            <person name="Lai Q."/>
            <person name="Du Y."/>
            <person name="Sun F."/>
            <person name="Zhang X."/>
            <person name="Wang S."/>
            <person name="Shao Z."/>
        </authorList>
    </citation>
    <scope>NUCLEOTIDE SEQUENCE [LARGE SCALE GENOMIC DNA]</scope>
    <source>
        <strain evidence="3 4">PTG4-2</strain>
    </source>
</reference>
<keyword evidence="4" id="KW-1185">Reference proteome</keyword>
<feature type="region of interest" description="Disordered" evidence="1">
    <location>
        <begin position="1"/>
        <end position="39"/>
    </location>
</feature>
<dbReference type="Gene3D" id="1.10.10.10">
    <property type="entry name" value="Winged helix-like DNA-binding domain superfamily/Winged helix DNA-binding domain"/>
    <property type="match status" value="1"/>
</dbReference>
<protein>
    <recommendedName>
        <fullName evidence="2">HTH marR-type domain-containing protein</fullName>
    </recommendedName>
</protein>
<accession>A0A8B2NZH3</accession>
<dbReference type="Pfam" id="PF12802">
    <property type="entry name" value="MarR_2"/>
    <property type="match status" value="1"/>
</dbReference>
<dbReference type="InterPro" id="IPR036390">
    <property type="entry name" value="WH_DNA-bd_sf"/>
</dbReference>
<evidence type="ECO:0000256" key="1">
    <source>
        <dbReference type="SAM" id="MobiDB-lite"/>
    </source>
</evidence>
<dbReference type="SMART" id="SM00347">
    <property type="entry name" value="HTH_MARR"/>
    <property type="match status" value="1"/>
</dbReference>
<organism evidence="3 4">
    <name type="scientific">Acuticoccus sediminis</name>
    <dbReference type="NCBI Taxonomy" id="2184697"/>
    <lineage>
        <taxon>Bacteria</taxon>
        <taxon>Pseudomonadati</taxon>
        <taxon>Pseudomonadota</taxon>
        <taxon>Alphaproteobacteria</taxon>
        <taxon>Hyphomicrobiales</taxon>
        <taxon>Amorphaceae</taxon>
        <taxon>Acuticoccus</taxon>
    </lineage>
</organism>
<dbReference type="InterPro" id="IPR039422">
    <property type="entry name" value="MarR/SlyA-like"/>
</dbReference>
<dbReference type="PANTHER" id="PTHR33164:SF43">
    <property type="entry name" value="HTH-TYPE TRANSCRIPTIONAL REPRESSOR YETL"/>
    <property type="match status" value="1"/>
</dbReference>
<dbReference type="PROSITE" id="PS50995">
    <property type="entry name" value="HTH_MARR_2"/>
    <property type="match status" value="1"/>
</dbReference>
<evidence type="ECO:0000313" key="3">
    <source>
        <dbReference type="EMBL" id="RAI03094.1"/>
    </source>
</evidence>
<dbReference type="InterPro" id="IPR000835">
    <property type="entry name" value="HTH_MarR-typ"/>
</dbReference>
<dbReference type="InterPro" id="IPR036388">
    <property type="entry name" value="WH-like_DNA-bd_sf"/>
</dbReference>
<dbReference type="GO" id="GO:0003700">
    <property type="term" value="F:DNA-binding transcription factor activity"/>
    <property type="evidence" value="ECO:0007669"/>
    <property type="project" value="InterPro"/>
</dbReference>
<proteinExistence type="predicted"/>
<name>A0A8B2NZH3_9HYPH</name>
<evidence type="ECO:0000313" key="4">
    <source>
        <dbReference type="Proteomes" id="UP000249590"/>
    </source>
</evidence>
<feature type="domain" description="HTH marR-type" evidence="2">
    <location>
        <begin position="52"/>
        <end position="185"/>
    </location>
</feature>
<gene>
    <name evidence="3" type="ORF">DLJ53_00730</name>
</gene>
<dbReference type="PANTHER" id="PTHR33164">
    <property type="entry name" value="TRANSCRIPTIONAL REGULATOR, MARR FAMILY"/>
    <property type="match status" value="1"/>
</dbReference>
<dbReference type="Proteomes" id="UP000249590">
    <property type="component" value="Unassembled WGS sequence"/>
</dbReference>
<dbReference type="AlphaFoldDB" id="A0A8B2NZH3"/>
<dbReference type="GO" id="GO:0006950">
    <property type="term" value="P:response to stress"/>
    <property type="evidence" value="ECO:0007669"/>
    <property type="project" value="TreeGrafter"/>
</dbReference>
<sequence>MNRDNGPSHPRPARTGPRRVPASRGTGGGAPRRLASPTVSEWPGVLDTRALDQSLHLNLRLAAVVCSRRMEAALRDRGLSAVELVTLALIQANPGIRQGVLASTLQLKPAYMTKLVQSLQDLRLVKRTVPANDRRSVELRLSSEGEAVTTAERERVEAFETRMHAGLLSPAEQRQLLKLLKKVWQADDPDDFEILRVI</sequence>
<comment type="caution">
    <text evidence="3">The sequence shown here is derived from an EMBL/GenBank/DDBJ whole genome shotgun (WGS) entry which is preliminary data.</text>
</comment>
<evidence type="ECO:0000259" key="2">
    <source>
        <dbReference type="PROSITE" id="PS50995"/>
    </source>
</evidence>